<sequence length="85" mass="7725">MGLGEPSVGSSTNASGSVSSPSAVSDSVGQGSATNSDSGVAPAPAGNAAVTPRGLAGNKAKPVGGVMQDTDSLGDGDAGGGKPLA</sequence>
<evidence type="ECO:0000313" key="3">
    <source>
        <dbReference type="Proteomes" id="UP000192491"/>
    </source>
</evidence>
<proteinExistence type="predicted"/>
<protein>
    <submittedName>
        <fullName evidence="2">Uncharacterized protein</fullName>
    </submittedName>
</protein>
<dbReference type="Proteomes" id="UP000192491">
    <property type="component" value="Unassembled WGS sequence"/>
</dbReference>
<evidence type="ECO:0000256" key="1">
    <source>
        <dbReference type="SAM" id="MobiDB-lite"/>
    </source>
</evidence>
<feature type="region of interest" description="Disordered" evidence="1">
    <location>
        <begin position="1"/>
        <end position="85"/>
    </location>
</feature>
<comment type="caution">
    <text evidence="2">The sequence shown here is derived from an EMBL/GenBank/DDBJ whole genome shotgun (WGS) entry which is preliminary data.</text>
</comment>
<gene>
    <name evidence="2" type="ORF">BWK73_10520</name>
</gene>
<reference evidence="2 3" key="1">
    <citation type="submission" date="2017-01" db="EMBL/GenBank/DDBJ databases">
        <title>Novel large sulfur bacteria in the metagenomes of groundwater-fed chemosynthetic microbial mats in the Lake Huron basin.</title>
        <authorList>
            <person name="Sharrar A.M."/>
            <person name="Flood B.E."/>
            <person name="Bailey J.V."/>
            <person name="Jones D.S."/>
            <person name="Biddanda B."/>
            <person name="Ruberg S.A."/>
            <person name="Marcus D.N."/>
            <person name="Dick G.J."/>
        </authorList>
    </citation>
    <scope>NUCLEOTIDE SEQUENCE [LARGE SCALE GENOMIC DNA]</scope>
    <source>
        <strain evidence="2">A8</strain>
    </source>
</reference>
<feature type="compositionally biased region" description="Gly residues" evidence="1">
    <location>
        <begin position="76"/>
        <end position="85"/>
    </location>
</feature>
<accession>A0A1Y1QUQ6</accession>
<feature type="compositionally biased region" description="Low complexity" evidence="1">
    <location>
        <begin position="39"/>
        <end position="50"/>
    </location>
</feature>
<name>A0A1Y1QUQ6_9GAMM</name>
<dbReference type="EMBL" id="MTEJ01000035">
    <property type="protein sequence ID" value="OQX14084.1"/>
    <property type="molecule type" value="Genomic_DNA"/>
</dbReference>
<evidence type="ECO:0000313" key="2">
    <source>
        <dbReference type="EMBL" id="OQX14084.1"/>
    </source>
</evidence>
<dbReference type="AlphaFoldDB" id="A0A1Y1QUQ6"/>
<organism evidence="2 3">
    <name type="scientific">Thiothrix lacustris</name>
    <dbReference type="NCBI Taxonomy" id="525917"/>
    <lineage>
        <taxon>Bacteria</taxon>
        <taxon>Pseudomonadati</taxon>
        <taxon>Pseudomonadota</taxon>
        <taxon>Gammaproteobacteria</taxon>
        <taxon>Thiotrichales</taxon>
        <taxon>Thiotrichaceae</taxon>
        <taxon>Thiothrix</taxon>
    </lineage>
</organism>
<feature type="compositionally biased region" description="Low complexity" evidence="1">
    <location>
        <begin position="7"/>
        <end position="29"/>
    </location>
</feature>